<name>A0ABS7E0F6_9GAMM</name>
<sequence length="153" mass="17301">MLFKEISSDKATIKNRRFNSISRKVIGVIFASITLILGLGLGRHDEIVILYWAIGALLSWHLLFAKVTVEIDLSKQMISTHVSSLYPITKQVISITDIKAFNLSSDPTRVNRYNLLIVSNHNEKPLRFNFGSQAEMNRLGQKLAHFCGKPFLT</sequence>
<evidence type="ECO:0000313" key="2">
    <source>
        <dbReference type="EMBL" id="MBW8183150.1"/>
    </source>
</evidence>
<keyword evidence="1" id="KW-0812">Transmembrane</keyword>
<keyword evidence="1" id="KW-0472">Membrane</keyword>
<evidence type="ECO:0008006" key="4">
    <source>
        <dbReference type="Google" id="ProtNLM"/>
    </source>
</evidence>
<evidence type="ECO:0000256" key="1">
    <source>
        <dbReference type="SAM" id="Phobius"/>
    </source>
</evidence>
<organism evidence="2 3">
    <name type="scientific">Shewanella nanhaiensis</name>
    <dbReference type="NCBI Taxonomy" id="2864872"/>
    <lineage>
        <taxon>Bacteria</taxon>
        <taxon>Pseudomonadati</taxon>
        <taxon>Pseudomonadota</taxon>
        <taxon>Gammaproteobacteria</taxon>
        <taxon>Alteromonadales</taxon>
        <taxon>Shewanellaceae</taxon>
        <taxon>Shewanella</taxon>
    </lineage>
</organism>
<proteinExistence type="predicted"/>
<dbReference type="EMBL" id="JAHZST010000003">
    <property type="protein sequence ID" value="MBW8183150.1"/>
    <property type="molecule type" value="Genomic_DNA"/>
</dbReference>
<accession>A0ABS7E0F6</accession>
<dbReference type="RefSeq" id="WP_220108790.1">
    <property type="nucleotide sequence ID" value="NZ_JAHZST010000003.1"/>
</dbReference>
<comment type="caution">
    <text evidence="2">The sequence shown here is derived from an EMBL/GenBank/DDBJ whole genome shotgun (WGS) entry which is preliminary data.</text>
</comment>
<keyword evidence="1" id="KW-1133">Transmembrane helix</keyword>
<keyword evidence="3" id="KW-1185">Reference proteome</keyword>
<feature type="transmembrane region" description="Helical" evidence="1">
    <location>
        <begin position="21"/>
        <end position="41"/>
    </location>
</feature>
<evidence type="ECO:0000313" key="3">
    <source>
        <dbReference type="Proteomes" id="UP001195963"/>
    </source>
</evidence>
<feature type="transmembrane region" description="Helical" evidence="1">
    <location>
        <begin position="47"/>
        <end position="69"/>
    </location>
</feature>
<gene>
    <name evidence="2" type="ORF">K0625_05690</name>
</gene>
<reference evidence="2 3" key="1">
    <citation type="submission" date="2021-07" db="EMBL/GenBank/DDBJ databases">
        <title>Shewanella sp. nov, isolated from SCS.</title>
        <authorList>
            <person name="Cao W.R."/>
        </authorList>
    </citation>
    <scope>NUCLEOTIDE SEQUENCE [LARGE SCALE GENOMIC DNA]</scope>
    <source>
        <strain evidence="2 3">NR704-98</strain>
    </source>
</reference>
<dbReference type="Proteomes" id="UP001195963">
    <property type="component" value="Unassembled WGS sequence"/>
</dbReference>
<protein>
    <recommendedName>
        <fullName evidence="4">DUF2244 domain-containing protein</fullName>
    </recommendedName>
</protein>